<dbReference type="GO" id="GO:0003677">
    <property type="term" value="F:DNA binding"/>
    <property type="evidence" value="ECO:0007669"/>
    <property type="project" value="InterPro"/>
</dbReference>
<dbReference type="InterPro" id="IPR001005">
    <property type="entry name" value="SANT/Myb"/>
</dbReference>
<dbReference type="GO" id="GO:0031491">
    <property type="term" value="F:nucleosome binding"/>
    <property type="evidence" value="ECO:0007669"/>
    <property type="project" value="InterPro"/>
</dbReference>
<evidence type="ECO:0000256" key="1">
    <source>
        <dbReference type="ARBA" id="ARBA00004123"/>
    </source>
</evidence>
<feature type="domain" description="Helicase ATP-binding" evidence="14">
    <location>
        <begin position="176"/>
        <end position="341"/>
    </location>
</feature>
<feature type="compositionally biased region" description="Basic and acidic residues" evidence="13">
    <location>
        <begin position="22"/>
        <end position="36"/>
    </location>
</feature>
<dbReference type="GO" id="GO:0031010">
    <property type="term" value="C:ISWI-type complex"/>
    <property type="evidence" value="ECO:0007669"/>
    <property type="project" value="UniProtKB-ARBA"/>
</dbReference>
<feature type="compositionally biased region" description="Low complexity" evidence="13">
    <location>
        <begin position="1023"/>
        <end position="1038"/>
    </location>
</feature>
<dbReference type="InterPro" id="IPR027417">
    <property type="entry name" value="P-loop_NTPase"/>
</dbReference>
<accession>A0A7E4W0W4</accession>
<evidence type="ECO:0000256" key="6">
    <source>
        <dbReference type="ARBA" id="ARBA00022801"/>
    </source>
</evidence>
<evidence type="ECO:0000256" key="10">
    <source>
        <dbReference type="ARBA" id="ARBA00023015"/>
    </source>
</evidence>
<dbReference type="AlphaFoldDB" id="A0A7E4W0W4"/>
<name>A0A7E4W0W4_PANRE</name>
<reference evidence="17" key="1">
    <citation type="journal article" date="2013" name="Genetics">
        <title>The draft genome and transcriptome of Panagrellus redivivus are shaped by the harsh demands of a free-living lifestyle.</title>
        <authorList>
            <person name="Srinivasan J."/>
            <person name="Dillman A.R."/>
            <person name="Macchietto M.G."/>
            <person name="Heikkinen L."/>
            <person name="Lakso M."/>
            <person name="Fracchia K.M."/>
            <person name="Antoshechkin I."/>
            <person name="Mortazavi A."/>
            <person name="Wong G."/>
            <person name="Sternberg P.W."/>
        </authorList>
    </citation>
    <scope>NUCLEOTIDE SEQUENCE [LARGE SCALE GENOMIC DNA]</scope>
    <source>
        <strain evidence="17">MT8872</strain>
    </source>
</reference>
<dbReference type="GO" id="GO:0140658">
    <property type="term" value="F:ATP-dependent chromatin remodeler activity"/>
    <property type="evidence" value="ECO:0007669"/>
    <property type="project" value="TreeGrafter"/>
</dbReference>
<keyword evidence="10" id="KW-0805">Transcription regulation</keyword>
<dbReference type="InterPro" id="IPR000330">
    <property type="entry name" value="SNF2_N"/>
</dbReference>
<keyword evidence="8" id="KW-0067">ATP-binding</keyword>
<evidence type="ECO:0000256" key="2">
    <source>
        <dbReference type="ARBA" id="ARBA00009687"/>
    </source>
</evidence>
<feature type="compositionally biased region" description="Acidic residues" evidence="13">
    <location>
        <begin position="815"/>
        <end position="825"/>
    </location>
</feature>
<dbReference type="PROSITE" id="PS51194">
    <property type="entry name" value="HELICASE_CTER"/>
    <property type="match status" value="1"/>
</dbReference>
<dbReference type="InterPro" id="IPR044754">
    <property type="entry name" value="Isw1/2_DEXHc"/>
</dbReference>
<evidence type="ECO:0000259" key="15">
    <source>
        <dbReference type="PROSITE" id="PS51194"/>
    </source>
</evidence>
<feature type="region of interest" description="Disordered" evidence="13">
    <location>
        <begin position="1006"/>
        <end position="1045"/>
    </location>
</feature>
<dbReference type="InterPro" id="IPR014001">
    <property type="entry name" value="Helicase_ATP-bd"/>
</dbReference>
<dbReference type="Gene3D" id="1.10.1040.30">
    <property type="entry name" value="ISWI, HAND domain"/>
    <property type="match status" value="1"/>
</dbReference>
<dbReference type="GO" id="GO:0004386">
    <property type="term" value="F:helicase activity"/>
    <property type="evidence" value="ECO:0007669"/>
    <property type="project" value="UniProtKB-KW"/>
</dbReference>
<evidence type="ECO:0000259" key="16">
    <source>
        <dbReference type="PROSITE" id="PS51293"/>
    </source>
</evidence>
<dbReference type="Pfam" id="PF09110">
    <property type="entry name" value="HAND"/>
    <property type="match status" value="1"/>
</dbReference>
<dbReference type="Gene3D" id="1.20.5.1190">
    <property type="entry name" value="iswi atpase"/>
    <property type="match status" value="1"/>
</dbReference>
<evidence type="ECO:0000313" key="18">
    <source>
        <dbReference type="WBParaSite" id="Pan_g5674.t1"/>
    </source>
</evidence>
<keyword evidence="9" id="KW-0156">Chromatin regulator</keyword>
<keyword evidence="3" id="KW-0597">Phosphoprotein</keyword>
<dbReference type="PANTHER" id="PTHR45623">
    <property type="entry name" value="CHROMODOMAIN-HELICASE-DNA-BINDING PROTEIN 3-RELATED-RELATED"/>
    <property type="match status" value="1"/>
</dbReference>
<reference evidence="18" key="2">
    <citation type="submission" date="2020-10" db="UniProtKB">
        <authorList>
            <consortium name="WormBaseParasite"/>
        </authorList>
    </citation>
    <scope>IDENTIFICATION</scope>
</reference>
<keyword evidence="17" id="KW-1185">Reference proteome</keyword>
<dbReference type="Proteomes" id="UP000492821">
    <property type="component" value="Unassembled WGS sequence"/>
</dbReference>
<dbReference type="Pfam" id="PF00176">
    <property type="entry name" value="SNF2-rel_dom"/>
    <property type="match status" value="1"/>
</dbReference>
<evidence type="ECO:0000256" key="12">
    <source>
        <dbReference type="ARBA" id="ARBA00023242"/>
    </source>
</evidence>
<dbReference type="WBParaSite" id="Pan_g5674.t1">
    <property type="protein sequence ID" value="Pan_g5674.t1"/>
    <property type="gene ID" value="Pan_g5674"/>
</dbReference>
<dbReference type="Gene3D" id="1.10.10.60">
    <property type="entry name" value="Homeodomain-like"/>
    <property type="match status" value="2"/>
</dbReference>
<dbReference type="InterPro" id="IPR038718">
    <property type="entry name" value="SNF2-like_sf"/>
</dbReference>
<dbReference type="GO" id="GO:0005524">
    <property type="term" value="F:ATP binding"/>
    <property type="evidence" value="ECO:0007669"/>
    <property type="project" value="UniProtKB-KW"/>
</dbReference>
<dbReference type="PROSITE" id="PS51293">
    <property type="entry name" value="SANT"/>
    <property type="match status" value="1"/>
</dbReference>
<dbReference type="Pfam" id="PF00271">
    <property type="entry name" value="Helicase_C"/>
    <property type="match status" value="1"/>
</dbReference>
<feature type="compositionally biased region" description="Acidic residues" evidence="13">
    <location>
        <begin position="49"/>
        <end position="67"/>
    </location>
</feature>
<dbReference type="Gene3D" id="3.40.50.10810">
    <property type="entry name" value="Tandem AAA-ATPase domain"/>
    <property type="match status" value="1"/>
</dbReference>
<sequence>MSQQDLPEESTAPAAEEEPMEVDSHPEDSKDVETKPETAPVDGEAVLSPEEEAMMVDDAADADYDEPPAEKKPRKAAPINPEDSFNNFMRLLQKTENLARCLTTGDAMSKAPASPTKPGPSSSGDHRHRMTEKEEDEELLQQSKKTDSLLLFNQSPFYIKNGALRDYQIRGLNWMVQLQHNSINGILADEMGLGKTLQTISLLGYMKHVKNFNGPFLVIVPKSTLQNWMNEFEKWCPTMRAVCLIGNAEDRQRTINEELSGNNWDVLVTSYEMILLATAFCRKITWRYIVIDEAHRIKNENSKLSQIVRSLRSKHRLLLTGTPLQNNLHELWALLNFLMPEMFANAEDFDSWLTVSGDRDTQDIVQRLHRILQPFLLRRIKADVEKSLLPKKELKIYIGLSQMQREWYTKILMKDIDVVNGAGKIEKTRLMNILMHLRKCCNHPYLFDGAEPGPPFTTDEHLINNCGKMVLLDKLLKRLKEQGSRVLIFSSMTRMLDMLEDYCWFRNYQYCRLDGQTAHEDRQRAINEYNAEGSEKFVFMLTTRAGGLGINLTTADVVVIYDSDWNPQVDLQAMDRAHRIGQKKQVRVFRLITESTIEERIIERAEMKLRLDNVVIQQGRLAEAQKTLGKDDMLTMIRHGADTIFAGKDSTITEDDIDSILAQGEERTKDMNEKMAKLGESSLRNFTLDTQQNDGVSVYNWQGEDYRSKQKQNVLDYWIEPPKRERKANYQVDNYFREAMKSGPSDNNKSTKAPRPKLPTVYDFQFYPKRLFEIFDKEIYYFRKQLKYQAVKPADLTGKEAERAQKEEQKKIDEAEPPTEEEMAEREELLKQGLSNWSRKDFTSFVKASERYGRHDLANIALEVEGKTPEEVAEYSQIFWENIEDLTDHERILGQIERGEQRIERRQGIILALDRKIAKYKAPYHQLRLPYGGNKCKNYNEEEDRFLVCKLHELGYDNDTVYEEVRQAIRTAPQFRFDWFMKSRTTAEVQRRCQALIAMIEKEMERDIQEEKDKKKRGRKSEAATPAATKAAPPAKKTPASKKKK</sequence>
<dbReference type="SUPFAM" id="SSF52540">
    <property type="entry name" value="P-loop containing nucleoside triphosphate hydrolases"/>
    <property type="match status" value="2"/>
</dbReference>
<organism evidence="17 18">
    <name type="scientific">Panagrellus redivivus</name>
    <name type="common">Microworm</name>
    <dbReference type="NCBI Taxonomy" id="6233"/>
    <lineage>
        <taxon>Eukaryota</taxon>
        <taxon>Metazoa</taxon>
        <taxon>Ecdysozoa</taxon>
        <taxon>Nematoda</taxon>
        <taxon>Chromadorea</taxon>
        <taxon>Rhabditida</taxon>
        <taxon>Tylenchina</taxon>
        <taxon>Panagrolaimomorpha</taxon>
        <taxon>Panagrolaimoidea</taxon>
        <taxon>Panagrolaimidae</taxon>
        <taxon>Panagrellus</taxon>
    </lineage>
</organism>
<dbReference type="InterPro" id="IPR015194">
    <property type="entry name" value="ISWI_HAND-dom"/>
</dbReference>
<dbReference type="GO" id="GO:0042393">
    <property type="term" value="F:histone binding"/>
    <property type="evidence" value="ECO:0007669"/>
    <property type="project" value="TreeGrafter"/>
</dbReference>
<dbReference type="InterPro" id="IPR049730">
    <property type="entry name" value="SNF2/RAD54-like_C"/>
</dbReference>
<dbReference type="SUPFAM" id="SSF46689">
    <property type="entry name" value="Homeodomain-like"/>
    <property type="match status" value="2"/>
</dbReference>
<keyword evidence="4" id="KW-0677">Repeat</keyword>
<dbReference type="GO" id="GO:0045944">
    <property type="term" value="P:positive regulation of transcription by RNA polymerase II"/>
    <property type="evidence" value="ECO:0007669"/>
    <property type="project" value="UniProtKB-ARBA"/>
</dbReference>
<proteinExistence type="inferred from homology"/>
<evidence type="ECO:0000256" key="7">
    <source>
        <dbReference type="ARBA" id="ARBA00022806"/>
    </source>
</evidence>
<comment type="subcellular location">
    <subcellularLocation>
        <location evidence="1">Nucleus</location>
    </subcellularLocation>
</comment>
<evidence type="ECO:0000256" key="8">
    <source>
        <dbReference type="ARBA" id="ARBA00022840"/>
    </source>
</evidence>
<dbReference type="CDD" id="cd00167">
    <property type="entry name" value="SANT"/>
    <property type="match status" value="1"/>
</dbReference>
<dbReference type="SMART" id="SM00717">
    <property type="entry name" value="SANT"/>
    <property type="match status" value="2"/>
</dbReference>
<keyword evidence="11" id="KW-0804">Transcription</keyword>
<dbReference type="GO" id="GO:0034728">
    <property type="term" value="P:nucleosome organization"/>
    <property type="evidence" value="ECO:0007669"/>
    <property type="project" value="TreeGrafter"/>
</dbReference>
<dbReference type="CDD" id="cd17997">
    <property type="entry name" value="DEXHc_SMARCA1_SMARCA5"/>
    <property type="match status" value="1"/>
</dbReference>
<keyword evidence="5" id="KW-0547">Nucleotide-binding</keyword>
<feature type="region of interest" description="Disordered" evidence="13">
    <location>
        <begin position="106"/>
        <end position="138"/>
    </location>
</feature>
<dbReference type="Pfam" id="PF09111">
    <property type="entry name" value="SLIDE"/>
    <property type="match status" value="1"/>
</dbReference>
<evidence type="ECO:0000256" key="3">
    <source>
        <dbReference type="ARBA" id="ARBA00022553"/>
    </source>
</evidence>
<dbReference type="PANTHER" id="PTHR45623:SF49">
    <property type="entry name" value="SWI_SNF-RELATED MATRIX-ASSOCIATED ACTIN-DEPENDENT REGULATOR OF CHROMATIN SUBFAMILY A MEMBER 5"/>
    <property type="match status" value="1"/>
</dbReference>
<dbReference type="CDD" id="cd18793">
    <property type="entry name" value="SF2_C_SNF"/>
    <property type="match status" value="1"/>
</dbReference>
<feature type="region of interest" description="Disordered" evidence="13">
    <location>
        <begin position="799"/>
        <end position="828"/>
    </location>
</feature>
<dbReference type="Gene3D" id="3.40.50.300">
    <property type="entry name" value="P-loop containing nucleotide triphosphate hydrolases"/>
    <property type="match status" value="1"/>
</dbReference>
<evidence type="ECO:0000256" key="13">
    <source>
        <dbReference type="SAM" id="MobiDB-lite"/>
    </source>
</evidence>
<dbReference type="FunFam" id="3.40.50.10810:FF:000002">
    <property type="entry name" value="ISWI chromatin-remodeling complex ATPase CHR11 isoform A"/>
    <property type="match status" value="1"/>
</dbReference>
<dbReference type="SMART" id="SM00490">
    <property type="entry name" value="HELICc"/>
    <property type="match status" value="1"/>
</dbReference>
<evidence type="ECO:0000256" key="11">
    <source>
        <dbReference type="ARBA" id="ARBA00023163"/>
    </source>
</evidence>
<dbReference type="FunFam" id="3.40.50.300:FF:000082">
    <property type="entry name" value="ISWI chromatin remodeling complex ATPase ISW1"/>
    <property type="match status" value="1"/>
</dbReference>
<evidence type="ECO:0000256" key="9">
    <source>
        <dbReference type="ARBA" id="ARBA00022853"/>
    </source>
</evidence>
<feature type="domain" description="Helicase C-terminal" evidence="15">
    <location>
        <begin position="471"/>
        <end position="622"/>
    </location>
</feature>
<dbReference type="PROSITE" id="PS51192">
    <property type="entry name" value="HELICASE_ATP_BIND_1"/>
    <property type="match status" value="1"/>
</dbReference>
<keyword evidence="6" id="KW-0378">Hydrolase</keyword>
<feature type="region of interest" description="Disordered" evidence="13">
    <location>
        <begin position="1"/>
        <end position="82"/>
    </location>
</feature>
<evidence type="ECO:0000313" key="17">
    <source>
        <dbReference type="Proteomes" id="UP000492821"/>
    </source>
</evidence>
<dbReference type="InterPro" id="IPR009057">
    <property type="entry name" value="Homeodomain-like_sf"/>
</dbReference>
<protein>
    <submittedName>
        <fullName evidence="18">SWI/SNF related, matrix associated, actin dependent regulator of chromatin, subfamily a, member 5</fullName>
    </submittedName>
</protein>
<dbReference type="InterPro" id="IPR015195">
    <property type="entry name" value="SLIDE"/>
</dbReference>
<evidence type="ECO:0000259" key="14">
    <source>
        <dbReference type="PROSITE" id="PS51192"/>
    </source>
</evidence>
<dbReference type="FunFam" id="1.10.10.60:FF:000049">
    <property type="entry name" value="SWI/SNF-related matrix-associated actin-dependent regulator of chromatin subfamily A member"/>
    <property type="match status" value="1"/>
</dbReference>
<feature type="compositionally biased region" description="Basic and acidic residues" evidence="13">
    <location>
        <begin position="799"/>
        <end position="814"/>
    </location>
</feature>
<feature type="domain" description="SANT" evidence="16">
    <location>
        <begin position="832"/>
        <end position="884"/>
    </location>
</feature>
<dbReference type="InterPro" id="IPR017884">
    <property type="entry name" value="SANT_dom"/>
</dbReference>
<dbReference type="SMART" id="SM00487">
    <property type="entry name" value="DEXDc"/>
    <property type="match status" value="1"/>
</dbReference>
<dbReference type="FunFam" id="1.10.10.60:FF:000022">
    <property type="entry name" value="ISWI chromatin-remodeling complex ATPase CHR11 isoform A"/>
    <property type="match status" value="1"/>
</dbReference>
<dbReference type="GO" id="GO:0016887">
    <property type="term" value="F:ATP hydrolysis activity"/>
    <property type="evidence" value="ECO:0007669"/>
    <property type="project" value="TreeGrafter"/>
</dbReference>
<keyword evidence="12" id="KW-0539">Nucleus</keyword>
<dbReference type="InterPro" id="IPR036306">
    <property type="entry name" value="ISWI_HAND-dom_sf"/>
</dbReference>
<dbReference type="InterPro" id="IPR001650">
    <property type="entry name" value="Helicase_C-like"/>
</dbReference>
<keyword evidence="7" id="KW-0347">Helicase</keyword>
<evidence type="ECO:0000256" key="4">
    <source>
        <dbReference type="ARBA" id="ARBA00022737"/>
    </source>
</evidence>
<dbReference type="SUPFAM" id="SSF101224">
    <property type="entry name" value="HAND domain of the nucleosome remodeling ATPase ISWI"/>
    <property type="match status" value="1"/>
</dbReference>
<evidence type="ECO:0000256" key="5">
    <source>
        <dbReference type="ARBA" id="ARBA00022741"/>
    </source>
</evidence>
<comment type="similarity">
    <text evidence="2">Belongs to the SNF2/RAD54 helicase family. ISWI subfamily.</text>
</comment>